<keyword evidence="1" id="KW-0863">Zinc-finger</keyword>
<feature type="compositionally biased region" description="Acidic residues" evidence="2">
    <location>
        <begin position="95"/>
        <end position="104"/>
    </location>
</feature>
<name>A0AAD9M1G1_9PEZI</name>
<accession>A0AAD9M1G1</accession>
<comment type="caution">
    <text evidence="4">The sequence shown here is derived from an EMBL/GenBank/DDBJ whole genome shotgun (WGS) entry which is preliminary data.</text>
</comment>
<keyword evidence="1" id="KW-0479">Metal-binding</keyword>
<dbReference type="PANTHER" id="PTHR35391">
    <property type="entry name" value="C2H2-TYPE DOMAIN-CONTAINING PROTEIN-RELATED"/>
    <property type="match status" value="1"/>
</dbReference>
<dbReference type="GO" id="GO:0008270">
    <property type="term" value="F:zinc ion binding"/>
    <property type="evidence" value="ECO:0007669"/>
    <property type="project" value="UniProtKB-KW"/>
</dbReference>
<dbReference type="InterPro" id="IPR013087">
    <property type="entry name" value="Znf_C2H2_type"/>
</dbReference>
<evidence type="ECO:0000313" key="5">
    <source>
        <dbReference type="Proteomes" id="UP001232148"/>
    </source>
</evidence>
<sequence length="319" mass="36411">MVVARLKGTWKKHLFQDLRPYICLEDACPRNVTTFLTKQQWTDHLSLEHSEIASPEIVDCRICLQNLTGSMVQITTHLARHLEEIALSVLPTSPDSEEGMDDDSQLSSRDGSQLDGLAKPNIETEAESDAAGMDVEPTYQIRLIGGIVENGRPAELVRVFKDGKAIYMATGLEVDLDDTQIKRSLSQQLEDDEEIMRDMARRKKTASPGELGTPTKCREPGCNKEFKRPCDLTKHEKTHFRPWKCPVKSCKYHEYGWPTQKEMDRHHNDKHLSAPPLYECLYKPCTYKSKRESNCNQHMEKAHGWTYVRKKKSIGKSAP</sequence>
<evidence type="ECO:0000256" key="1">
    <source>
        <dbReference type="PROSITE-ProRule" id="PRU00042"/>
    </source>
</evidence>
<dbReference type="AlphaFoldDB" id="A0AAD9M1G1"/>
<proteinExistence type="predicted"/>
<evidence type="ECO:0000259" key="3">
    <source>
        <dbReference type="PROSITE" id="PS50157"/>
    </source>
</evidence>
<feature type="region of interest" description="Disordered" evidence="2">
    <location>
        <begin position="90"/>
        <end position="116"/>
    </location>
</feature>
<dbReference type="PROSITE" id="PS50157">
    <property type="entry name" value="ZINC_FINGER_C2H2_2"/>
    <property type="match status" value="1"/>
</dbReference>
<protein>
    <recommendedName>
        <fullName evidence="3">C2H2-type domain-containing protein</fullName>
    </recommendedName>
</protein>
<dbReference type="PANTHER" id="PTHR35391:SF7">
    <property type="entry name" value="C2H2-TYPE DOMAIN-CONTAINING PROTEIN"/>
    <property type="match status" value="1"/>
</dbReference>
<organism evidence="4 5">
    <name type="scientific">Colletotrichum zoysiae</name>
    <dbReference type="NCBI Taxonomy" id="1216348"/>
    <lineage>
        <taxon>Eukaryota</taxon>
        <taxon>Fungi</taxon>
        <taxon>Dikarya</taxon>
        <taxon>Ascomycota</taxon>
        <taxon>Pezizomycotina</taxon>
        <taxon>Sordariomycetes</taxon>
        <taxon>Hypocreomycetidae</taxon>
        <taxon>Glomerellales</taxon>
        <taxon>Glomerellaceae</taxon>
        <taxon>Colletotrichum</taxon>
        <taxon>Colletotrichum graminicola species complex</taxon>
    </lineage>
</organism>
<keyword evidence="1" id="KW-0862">Zinc</keyword>
<feature type="domain" description="C2H2-type" evidence="3">
    <location>
        <begin position="215"/>
        <end position="239"/>
    </location>
</feature>
<dbReference type="SMART" id="SM00355">
    <property type="entry name" value="ZnF_C2H2"/>
    <property type="match status" value="5"/>
</dbReference>
<evidence type="ECO:0000256" key="2">
    <source>
        <dbReference type="SAM" id="MobiDB-lite"/>
    </source>
</evidence>
<gene>
    <name evidence="4" type="ORF">LX32DRAFT_316220</name>
</gene>
<dbReference type="EMBL" id="MU842849">
    <property type="protein sequence ID" value="KAK2030581.1"/>
    <property type="molecule type" value="Genomic_DNA"/>
</dbReference>
<dbReference type="Proteomes" id="UP001232148">
    <property type="component" value="Unassembled WGS sequence"/>
</dbReference>
<reference evidence="4" key="1">
    <citation type="submission" date="2021-06" db="EMBL/GenBank/DDBJ databases">
        <title>Comparative genomics, transcriptomics and evolutionary studies reveal genomic signatures of adaptation to plant cell wall in hemibiotrophic fungi.</title>
        <authorList>
            <consortium name="DOE Joint Genome Institute"/>
            <person name="Baroncelli R."/>
            <person name="Diaz J.F."/>
            <person name="Benocci T."/>
            <person name="Peng M."/>
            <person name="Battaglia E."/>
            <person name="Haridas S."/>
            <person name="Andreopoulos W."/>
            <person name="Labutti K."/>
            <person name="Pangilinan J."/>
            <person name="Floch G.L."/>
            <person name="Makela M.R."/>
            <person name="Henrissat B."/>
            <person name="Grigoriev I.V."/>
            <person name="Crouch J.A."/>
            <person name="De Vries R.P."/>
            <person name="Sukno S.A."/>
            <person name="Thon M.R."/>
        </authorList>
    </citation>
    <scope>NUCLEOTIDE SEQUENCE</scope>
    <source>
        <strain evidence="4">MAFF235873</strain>
    </source>
</reference>
<evidence type="ECO:0000313" key="4">
    <source>
        <dbReference type="EMBL" id="KAK2030581.1"/>
    </source>
</evidence>
<dbReference type="Gene3D" id="3.30.160.60">
    <property type="entry name" value="Classic Zinc Finger"/>
    <property type="match status" value="1"/>
</dbReference>
<dbReference type="PROSITE" id="PS00028">
    <property type="entry name" value="ZINC_FINGER_C2H2_1"/>
    <property type="match status" value="1"/>
</dbReference>
<keyword evidence="5" id="KW-1185">Reference proteome</keyword>